<accession>A0A0P7ZPZ9</accession>
<dbReference type="InterPro" id="IPR009057">
    <property type="entry name" value="Homeodomain-like_sf"/>
</dbReference>
<dbReference type="STRING" id="1666911.HLUCCA11_23090"/>
<proteinExistence type="predicted"/>
<dbReference type="AlphaFoldDB" id="A0A0P7ZPZ9"/>
<name>A0A0P7ZPZ9_9CYAN</name>
<gene>
    <name evidence="1" type="ORF">HLUCCA11_23090</name>
</gene>
<comment type="caution">
    <text evidence="1">The sequence shown here is derived from an EMBL/GenBank/DDBJ whole genome shotgun (WGS) entry which is preliminary data.</text>
</comment>
<organism evidence="1 2">
    <name type="scientific">Phormidesmis priestleyi Ana</name>
    <dbReference type="NCBI Taxonomy" id="1666911"/>
    <lineage>
        <taxon>Bacteria</taxon>
        <taxon>Bacillati</taxon>
        <taxon>Cyanobacteriota</taxon>
        <taxon>Cyanophyceae</taxon>
        <taxon>Leptolyngbyales</taxon>
        <taxon>Leptolyngbyaceae</taxon>
        <taxon>Phormidesmis</taxon>
    </lineage>
</organism>
<dbReference type="EMBL" id="LJZR01000085">
    <property type="protein sequence ID" value="KPQ31751.1"/>
    <property type="molecule type" value="Genomic_DNA"/>
</dbReference>
<evidence type="ECO:0000313" key="2">
    <source>
        <dbReference type="Proteomes" id="UP000050465"/>
    </source>
</evidence>
<dbReference type="Pfam" id="PF13551">
    <property type="entry name" value="HTH_29"/>
    <property type="match status" value="1"/>
</dbReference>
<protein>
    <submittedName>
        <fullName evidence="1">Transposase</fullName>
    </submittedName>
</protein>
<evidence type="ECO:0000313" key="1">
    <source>
        <dbReference type="EMBL" id="KPQ31751.1"/>
    </source>
</evidence>
<dbReference type="SUPFAM" id="SSF46689">
    <property type="entry name" value="Homeodomain-like"/>
    <property type="match status" value="1"/>
</dbReference>
<sequence>MLADEGRNHREIARQLNISRKMARLWRERWLAGQAKRMSVIERLQDEERSGAPSKFETEQILHLL</sequence>
<reference evidence="1 2" key="1">
    <citation type="submission" date="2015-09" db="EMBL/GenBank/DDBJ databases">
        <title>Identification and resolution of microdiversity through metagenomic sequencing of parallel consortia.</title>
        <authorList>
            <person name="Nelson W.C."/>
            <person name="Romine M.F."/>
            <person name="Lindemann S.R."/>
        </authorList>
    </citation>
    <scope>NUCLEOTIDE SEQUENCE [LARGE SCALE GENOMIC DNA]</scope>
    <source>
        <strain evidence="1">Ana</strain>
    </source>
</reference>
<dbReference type="Proteomes" id="UP000050465">
    <property type="component" value="Unassembled WGS sequence"/>
</dbReference>